<dbReference type="SMART" id="SM00862">
    <property type="entry name" value="Trans_reg_C"/>
    <property type="match status" value="1"/>
</dbReference>
<dbReference type="InterPro" id="IPR036388">
    <property type="entry name" value="WH-like_DNA-bd_sf"/>
</dbReference>
<accession>A0ABV9VQE0</accession>
<evidence type="ECO:0000256" key="2">
    <source>
        <dbReference type="ARBA" id="ARBA00023015"/>
    </source>
</evidence>
<dbReference type="InterPro" id="IPR001867">
    <property type="entry name" value="OmpR/PhoB-type_DNA-bd"/>
</dbReference>
<feature type="region of interest" description="Disordered" evidence="5">
    <location>
        <begin position="269"/>
        <end position="370"/>
    </location>
</feature>
<keyword evidence="6" id="KW-0472">Membrane</keyword>
<sequence length="1093" mass="114571">MFVGRPESHLGTAPPVAPRSRWLRRWARYRRRRRMAAALRRVCGALTLLCALFGLPAALIPTRQAWWSELDVAALVAQPLSPPVLLLAAVGTGCLLWVWLVVGTVLDAAAVFTRTARTLRLLPAPLQTTVTTLAGSLLMAITSVTAAASAAGATPPAGTATHTAGPPTAALPASATEMVAAVPDLMPVSADTTLQLSPIVGPRSATPQLVHATQGRPMTVTVRRGDTLWSISERCLGDPHRWQEIYRLNAGRYDRAGRMRGGHHIEPSWVLTLPDDAEPRASTGHTDPSGGAGTPPPATAPGQSSSPGPSTTTTTTTTTTEQARDDGITGQTPSGIASVPVTPRTVNPTAGQPGHAGPADSGDRTSRGGAPGVGLFTGSWVDAGLAGAIIAAAALVWAHRRRRYTPRTPSASTRPDDTDITDLPAVVRKLRRATATSTTDVAVDATAVNGTTDGRATGGQHDSGSVGSDAASGTDLHHDAATDEDRGEAAAEQSRFVPGWGRSVGLGLTGPGSEAAARGLLVAAVADGPDNPADRSVVLIPTPTAAQLFGTPHALPGTPRIVITNGLPEALDRLEAITLHRSRILHQHAVDTVAELRRVDPLEEPLPPTILLAGTDILDEDRGRVTALLQQGHRLDVHGVLLGTWPPGDTVTVAGDGTTSQTSQHEEASTATPIDGGTRHPVDLGRLTVLTAGETVDLLNVLAESQTGQFSTIAVISPAPDETSDPVAGDTQGATAEADASQPSTTLEAQSPRSTDAGDPPPAADTTEPDADADAAAGATASRTNSGTTDRPIRRVAVELLGTPQVVDADTSRGTLRAKSLELLAYLAVHDGAVHYESILDDLLPDAPARKAVHRLHTYISDLRQILRRTGGHDTYITRTGQRYQLNRDAFDVDLWRMRTALHQAELADDPADRNAAWQQALQAYQGHLADGVDYEWIEPHREAARRQAVDAALALADALADQPETVISILDRAITHSPYTEALYQAAMRANASAGRLDTVRALRHTLARQLADIDAEPSEKTTTLADQLLTAPPATPHHNRRNQQPNQADAPTIPPADQQPTSRTGQAADHAPDPPTPRLAGDTDTGKGTAA</sequence>
<dbReference type="InterPro" id="IPR036779">
    <property type="entry name" value="LysM_dom_sf"/>
</dbReference>
<feature type="region of interest" description="Disordered" evidence="5">
    <location>
        <begin position="717"/>
        <end position="791"/>
    </location>
</feature>
<feature type="region of interest" description="Disordered" evidence="5">
    <location>
        <begin position="1032"/>
        <end position="1093"/>
    </location>
</feature>
<dbReference type="InterPro" id="IPR018392">
    <property type="entry name" value="LysM"/>
</dbReference>
<dbReference type="InterPro" id="IPR016032">
    <property type="entry name" value="Sig_transdc_resp-reg_C-effctor"/>
</dbReference>
<feature type="region of interest" description="Disordered" evidence="5">
    <location>
        <begin position="449"/>
        <end position="496"/>
    </location>
</feature>
<comment type="similarity">
    <text evidence="1">Belongs to the AfsR/DnrI/RedD regulatory family.</text>
</comment>
<feature type="region of interest" description="Disordered" evidence="5">
    <location>
        <begin position="651"/>
        <end position="681"/>
    </location>
</feature>
<dbReference type="InterPro" id="IPR005158">
    <property type="entry name" value="BTAD"/>
</dbReference>
<evidence type="ECO:0000256" key="4">
    <source>
        <dbReference type="ARBA" id="ARBA00023163"/>
    </source>
</evidence>
<keyword evidence="4" id="KW-0804">Transcription</keyword>
<evidence type="ECO:0000313" key="9">
    <source>
        <dbReference type="Proteomes" id="UP001595912"/>
    </source>
</evidence>
<feature type="compositionally biased region" description="Basic and acidic residues" evidence="5">
    <location>
        <begin position="475"/>
        <end position="489"/>
    </location>
</feature>
<reference evidence="9" key="1">
    <citation type="journal article" date="2019" name="Int. J. Syst. Evol. Microbiol.">
        <title>The Global Catalogue of Microorganisms (GCM) 10K type strain sequencing project: providing services to taxonomists for standard genome sequencing and annotation.</title>
        <authorList>
            <consortium name="The Broad Institute Genomics Platform"/>
            <consortium name="The Broad Institute Genome Sequencing Center for Infectious Disease"/>
            <person name="Wu L."/>
            <person name="Ma J."/>
        </authorList>
    </citation>
    <scope>NUCLEOTIDE SEQUENCE [LARGE SCALE GENOMIC DNA]</scope>
    <source>
        <strain evidence="9">CGMCC 4.7152</strain>
    </source>
</reference>
<feature type="domain" description="LysM" evidence="7">
    <location>
        <begin position="218"/>
        <end position="273"/>
    </location>
</feature>
<dbReference type="Gene3D" id="1.10.10.10">
    <property type="entry name" value="Winged helix-like DNA-binding domain superfamily/Winged helix DNA-binding domain"/>
    <property type="match status" value="1"/>
</dbReference>
<evidence type="ECO:0000256" key="6">
    <source>
        <dbReference type="SAM" id="Phobius"/>
    </source>
</evidence>
<dbReference type="Proteomes" id="UP001595912">
    <property type="component" value="Unassembled WGS sequence"/>
</dbReference>
<keyword evidence="9" id="KW-1185">Reference proteome</keyword>
<keyword evidence="6" id="KW-0812">Transmembrane</keyword>
<protein>
    <submittedName>
        <fullName evidence="8">BTAD domain-containing putative transcriptional regulator</fullName>
    </submittedName>
</protein>
<dbReference type="Gene3D" id="3.10.350.10">
    <property type="entry name" value="LysM domain"/>
    <property type="match status" value="1"/>
</dbReference>
<feature type="transmembrane region" description="Helical" evidence="6">
    <location>
        <begin position="85"/>
        <end position="112"/>
    </location>
</feature>
<evidence type="ECO:0000313" key="8">
    <source>
        <dbReference type="EMBL" id="MFC4998586.1"/>
    </source>
</evidence>
<organism evidence="8 9">
    <name type="scientific">Dactylosporangium cerinum</name>
    <dbReference type="NCBI Taxonomy" id="1434730"/>
    <lineage>
        <taxon>Bacteria</taxon>
        <taxon>Bacillati</taxon>
        <taxon>Actinomycetota</taxon>
        <taxon>Actinomycetes</taxon>
        <taxon>Micromonosporales</taxon>
        <taxon>Micromonosporaceae</taxon>
        <taxon>Dactylosporangium</taxon>
    </lineage>
</organism>
<feature type="compositionally biased region" description="Polar residues" evidence="5">
    <location>
        <begin position="741"/>
        <end position="754"/>
    </location>
</feature>
<comment type="caution">
    <text evidence="8">The sequence shown here is derived from an EMBL/GenBank/DDBJ whole genome shotgun (WGS) entry which is preliminary data.</text>
</comment>
<dbReference type="SUPFAM" id="SSF48452">
    <property type="entry name" value="TPR-like"/>
    <property type="match status" value="1"/>
</dbReference>
<dbReference type="PANTHER" id="PTHR35807:SF1">
    <property type="entry name" value="TRANSCRIPTIONAL REGULATOR REDD"/>
    <property type="match status" value="1"/>
</dbReference>
<keyword evidence="6" id="KW-1133">Transmembrane helix</keyword>
<evidence type="ECO:0000256" key="5">
    <source>
        <dbReference type="SAM" id="MobiDB-lite"/>
    </source>
</evidence>
<dbReference type="EMBL" id="JBHSIU010000012">
    <property type="protein sequence ID" value="MFC4998586.1"/>
    <property type="molecule type" value="Genomic_DNA"/>
</dbReference>
<gene>
    <name evidence="8" type="ORF">ACFPIJ_12155</name>
</gene>
<keyword evidence="2" id="KW-0805">Transcription regulation</keyword>
<dbReference type="RefSeq" id="WP_380114839.1">
    <property type="nucleotide sequence ID" value="NZ_JBHSIU010000012.1"/>
</dbReference>
<feature type="compositionally biased region" description="Low complexity" evidence="5">
    <location>
        <begin position="300"/>
        <end position="320"/>
    </location>
</feature>
<dbReference type="CDD" id="cd00118">
    <property type="entry name" value="LysM"/>
    <property type="match status" value="1"/>
</dbReference>
<dbReference type="PROSITE" id="PS51782">
    <property type="entry name" value="LYSM"/>
    <property type="match status" value="1"/>
</dbReference>
<evidence type="ECO:0000256" key="1">
    <source>
        <dbReference type="ARBA" id="ARBA00005820"/>
    </source>
</evidence>
<proteinExistence type="inferred from homology"/>
<dbReference type="InterPro" id="IPR051677">
    <property type="entry name" value="AfsR-DnrI-RedD_regulator"/>
</dbReference>
<dbReference type="Pfam" id="PF03704">
    <property type="entry name" value="BTAD"/>
    <property type="match status" value="1"/>
</dbReference>
<dbReference type="Gene3D" id="1.25.40.10">
    <property type="entry name" value="Tetratricopeptide repeat domain"/>
    <property type="match status" value="1"/>
</dbReference>
<name>A0ABV9VQE0_9ACTN</name>
<evidence type="ECO:0000256" key="3">
    <source>
        <dbReference type="ARBA" id="ARBA00023125"/>
    </source>
</evidence>
<dbReference type="SUPFAM" id="SSF46894">
    <property type="entry name" value="C-terminal effector domain of the bipartite response regulators"/>
    <property type="match status" value="1"/>
</dbReference>
<evidence type="ECO:0000259" key="7">
    <source>
        <dbReference type="PROSITE" id="PS51782"/>
    </source>
</evidence>
<dbReference type="SMART" id="SM01043">
    <property type="entry name" value="BTAD"/>
    <property type="match status" value="1"/>
</dbReference>
<dbReference type="PANTHER" id="PTHR35807">
    <property type="entry name" value="TRANSCRIPTIONAL REGULATOR REDD-RELATED"/>
    <property type="match status" value="1"/>
</dbReference>
<keyword evidence="3" id="KW-0238">DNA-binding</keyword>
<feature type="compositionally biased region" description="Low complexity" evidence="5">
    <location>
        <begin position="462"/>
        <end position="473"/>
    </location>
</feature>
<dbReference type="InterPro" id="IPR011990">
    <property type="entry name" value="TPR-like_helical_dom_sf"/>
</dbReference>